<reference evidence="1 2" key="1">
    <citation type="submission" date="2023-11" db="EMBL/GenBank/DDBJ databases">
        <title>Halocaridina rubra genome assembly.</title>
        <authorList>
            <person name="Smith C."/>
        </authorList>
    </citation>
    <scope>NUCLEOTIDE SEQUENCE [LARGE SCALE GENOMIC DNA]</scope>
    <source>
        <strain evidence="1">EP-1</strain>
        <tissue evidence="1">Whole</tissue>
    </source>
</reference>
<dbReference type="EMBL" id="JAXCGZ010022721">
    <property type="protein sequence ID" value="KAK7026066.1"/>
    <property type="molecule type" value="Genomic_DNA"/>
</dbReference>
<dbReference type="AlphaFoldDB" id="A0AAN8ZTL0"/>
<gene>
    <name evidence="1" type="ORF">SK128_006505</name>
</gene>
<evidence type="ECO:0000313" key="2">
    <source>
        <dbReference type="Proteomes" id="UP001381693"/>
    </source>
</evidence>
<name>A0AAN8ZTL0_HALRR</name>
<sequence>MWDSIRSIKQLMTVEKTRNGGKMAFPGNMLRPGREYLYIAHLEATNGLASEPQGITVTSLSSDSTLLITIRGPTEISADRSYKYTAVPTLCSEGESVNDLDLEFMWNVEPEGAEWKNRYGKSVILRKDILRGGKTYTITVEASDFGNPPIKGEVSRSADSRIRDGFYFIA</sequence>
<proteinExistence type="predicted"/>
<dbReference type="Proteomes" id="UP001381693">
    <property type="component" value="Unassembled WGS sequence"/>
</dbReference>
<protein>
    <submittedName>
        <fullName evidence="1">Uncharacterized protein</fullName>
    </submittedName>
</protein>
<organism evidence="1 2">
    <name type="scientific">Halocaridina rubra</name>
    <name type="common">Hawaiian red shrimp</name>
    <dbReference type="NCBI Taxonomy" id="373956"/>
    <lineage>
        <taxon>Eukaryota</taxon>
        <taxon>Metazoa</taxon>
        <taxon>Ecdysozoa</taxon>
        <taxon>Arthropoda</taxon>
        <taxon>Crustacea</taxon>
        <taxon>Multicrustacea</taxon>
        <taxon>Malacostraca</taxon>
        <taxon>Eumalacostraca</taxon>
        <taxon>Eucarida</taxon>
        <taxon>Decapoda</taxon>
        <taxon>Pleocyemata</taxon>
        <taxon>Caridea</taxon>
        <taxon>Atyoidea</taxon>
        <taxon>Atyidae</taxon>
        <taxon>Halocaridina</taxon>
    </lineage>
</organism>
<accession>A0AAN8ZTL0</accession>
<evidence type="ECO:0000313" key="1">
    <source>
        <dbReference type="EMBL" id="KAK7026066.1"/>
    </source>
</evidence>
<keyword evidence="2" id="KW-1185">Reference proteome</keyword>
<comment type="caution">
    <text evidence="1">The sequence shown here is derived from an EMBL/GenBank/DDBJ whole genome shotgun (WGS) entry which is preliminary data.</text>
</comment>